<dbReference type="InterPro" id="IPR052535">
    <property type="entry name" value="Bacilysin_H2HPP_isomerase"/>
</dbReference>
<dbReference type="InterPro" id="IPR025499">
    <property type="entry name" value="KdgF"/>
</dbReference>
<dbReference type="Gene3D" id="2.60.120.10">
    <property type="entry name" value="Jelly Rolls"/>
    <property type="match status" value="1"/>
</dbReference>
<name>A0A381WWV9_9ZZZZ</name>
<dbReference type="PIRSF" id="PIRSF029883">
    <property type="entry name" value="KdgF"/>
    <property type="match status" value="1"/>
</dbReference>
<dbReference type="PANTHER" id="PTHR40112:SF1">
    <property type="entry name" value="H2HPP ISOMERASE"/>
    <property type="match status" value="1"/>
</dbReference>
<dbReference type="InterPro" id="IPR014710">
    <property type="entry name" value="RmlC-like_jellyroll"/>
</dbReference>
<dbReference type="EMBL" id="UINC01013158">
    <property type="protein sequence ID" value="SVA57029.1"/>
    <property type="molecule type" value="Genomic_DNA"/>
</dbReference>
<reference evidence="2" key="1">
    <citation type="submission" date="2018-05" db="EMBL/GenBank/DDBJ databases">
        <authorList>
            <person name="Lanie J.A."/>
            <person name="Ng W.-L."/>
            <person name="Kazmierczak K.M."/>
            <person name="Andrzejewski T.M."/>
            <person name="Davidsen T.M."/>
            <person name="Wayne K.J."/>
            <person name="Tettelin H."/>
            <person name="Glass J.I."/>
            <person name="Rusch D."/>
            <person name="Podicherti R."/>
            <person name="Tsui H.-C.T."/>
            <person name="Winkler M.E."/>
        </authorList>
    </citation>
    <scope>NUCLEOTIDE SEQUENCE</scope>
</reference>
<dbReference type="SUPFAM" id="SSF51182">
    <property type="entry name" value="RmlC-like cupins"/>
    <property type="match status" value="1"/>
</dbReference>
<dbReference type="PANTHER" id="PTHR40112">
    <property type="entry name" value="H2HPP ISOMERASE"/>
    <property type="match status" value="1"/>
</dbReference>
<dbReference type="AlphaFoldDB" id="A0A381WWV9"/>
<evidence type="ECO:0000313" key="2">
    <source>
        <dbReference type="EMBL" id="SVA57029.1"/>
    </source>
</evidence>
<organism evidence="2">
    <name type="scientific">marine metagenome</name>
    <dbReference type="NCBI Taxonomy" id="408172"/>
    <lineage>
        <taxon>unclassified sequences</taxon>
        <taxon>metagenomes</taxon>
        <taxon>ecological metagenomes</taxon>
    </lineage>
</organism>
<feature type="domain" description="Cupin type-2" evidence="1">
    <location>
        <begin position="33"/>
        <end position="100"/>
    </location>
</feature>
<sequence>MKYFYKADDANQRELAPGVKLKTMWGDKIMMSLVELDPGSEVPLHSHPNEQAGMVLEGEFEFTIGTEFKKVKEGEYYIIPGGIEHRVVAGSQPARALDIFSPPREDYKS</sequence>
<dbReference type="Pfam" id="PF07883">
    <property type="entry name" value="Cupin_2"/>
    <property type="match status" value="1"/>
</dbReference>
<protein>
    <recommendedName>
        <fullName evidence="1">Cupin type-2 domain-containing protein</fullName>
    </recommendedName>
</protein>
<dbReference type="InterPro" id="IPR011051">
    <property type="entry name" value="RmlC_Cupin_sf"/>
</dbReference>
<gene>
    <name evidence="2" type="ORF">METZ01_LOCUS109883</name>
</gene>
<proteinExistence type="predicted"/>
<evidence type="ECO:0000259" key="1">
    <source>
        <dbReference type="Pfam" id="PF07883"/>
    </source>
</evidence>
<dbReference type="CDD" id="cd02238">
    <property type="entry name" value="cupin_KdgF"/>
    <property type="match status" value="1"/>
</dbReference>
<accession>A0A381WWV9</accession>
<dbReference type="InterPro" id="IPR013096">
    <property type="entry name" value="Cupin_2"/>
</dbReference>